<dbReference type="Proteomes" id="UP000483362">
    <property type="component" value="Unassembled WGS sequence"/>
</dbReference>
<protein>
    <submittedName>
        <fullName evidence="2">Uncharacterized protein</fullName>
    </submittedName>
</protein>
<gene>
    <name evidence="2" type="ORF">FYJ29_03750</name>
</gene>
<comment type="caution">
    <text evidence="2">The sequence shown here is derived from an EMBL/GenBank/DDBJ whole genome shotgun (WGS) entry which is preliminary data.</text>
</comment>
<accession>A0A6L5XDY5</accession>
<proteinExistence type="predicted"/>
<sequence length="546" mass="60870">MLPAALPAQEAGESGDEKKVTVSGSVQSDVQIPTGHTDADKSNDDVRTNTYAEVNAMSKWVDAGVRFAYLEHPLPGYEADFKGWGVPFYYVKGKFNVAEVTLGTFYDQFGSGFIFRTYEERSLGIDNSILGARVALNPVKGVHIKALTGRQRRYWHHNKAWITGADMELNLDQWIKPLASSNTYVTLGASWVNKREKDSTDVIYADNTHILNLPTYVNACDVRAQVQHGPYSVLLEYARKGQDPSFDNGYTYGKGYVAMLSASYSKRGLSLLLQAKRSDNFSFRSRRSMSGTSSMLNHLPAFTEDHTYTLAALYPYATHPMGEWAYQAQFGYNFKRRTTLGGRYGMNVKVNFSHVHSLKTTPTAAGGLPDIAPGAPGTDGYTSKFWGWGNSTYYQDINAQIERRFSRSFKLSVTYMNQFYNKTIVEGEGGMIHSDIMIADALFNLGAKTTLRTELQYLATKDDDGDWLFALAELSLAPHWMLTVSDEYNSGKTGEHYPGAYVTYNVGAHRLQAGWARTKAGYNCSGGVCRYVPETKGVVISYNYNF</sequence>
<evidence type="ECO:0000313" key="3">
    <source>
        <dbReference type="Proteomes" id="UP000483362"/>
    </source>
</evidence>
<keyword evidence="3" id="KW-1185">Reference proteome</keyword>
<dbReference type="EMBL" id="VULT01000004">
    <property type="protein sequence ID" value="MSS16882.1"/>
    <property type="molecule type" value="Genomic_DNA"/>
</dbReference>
<name>A0A6L5XDY5_9BACT</name>
<dbReference type="RefSeq" id="WP_154329036.1">
    <property type="nucleotide sequence ID" value="NZ_CP045696.1"/>
</dbReference>
<dbReference type="Pfam" id="PF19494">
    <property type="entry name" value="DUF6029"/>
    <property type="match status" value="1"/>
</dbReference>
<evidence type="ECO:0000256" key="1">
    <source>
        <dbReference type="SAM" id="MobiDB-lite"/>
    </source>
</evidence>
<evidence type="ECO:0000313" key="2">
    <source>
        <dbReference type="EMBL" id="MSS16882.1"/>
    </source>
</evidence>
<dbReference type="AlphaFoldDB" id="A0A6L5XDY5"/>
<dbReference type="InterPro" id="IPR046070">
    <property type="entry name" value="DUF6029"/>
</dbReference>
<feature type="region of interest" description="Disordered" evidence="1">
    <location>
        <begin position="1"/>
        <end position="45"/>
    </location>
</feature>
<organism evidence="2 3">
    <name type="scientific">Sodaliphilus pleomorphus</name>
    <dbReference type="NCBI Taxonomy" id="2606626"/>
    <lineage>
        <taxon>Bacteria</taxon>
        <taxon>Pseudomonadati</taxon>
        <taxon>Bacteroidota</taxon>
        <taxon>Bacteroidia</taxon>
        <taxon>Bacteroidales</taxon>
        <taxon>Muribaculaceae</taxon>
        <taxon>Sodaliphilus</taxon>
    </lineage>
</organism>
<feature type="compositionally biased region" description="Polar residues" evidence="1">
    <location>
        <begin position="22"/>
        <end position="31"/>
    </location>
</feature>
<reference evidence="2 3" key="1">
    <citation type="submission" date="2019-08" db="EMBL/GenBank/DDBJ databases">
        <title>In-depth cultivation of the pig gut microbiome towards novel bacterial diversity and tailored functional studies.</title>
        <authorList>
            <person name="Wylensek D."/>
            <person name="Hitch T.C.A."/>
            <person name="Clavel T."/>
        </authorList>
    </citation>
    <scope>NUCLEOTIDE SEQUENCE [LARGE SCALE GENOMIC DNA]</scope>
    <source>
        <strain evidence="2 3">Oil-RF-744-WCA-WT-10</strain>
    </source>
</reference>